<feature type="compositionally biased region" description="Polar residues" evidence="1">
    <location>
        <begin position="1335"/>
        <end position="1348"/>
    </location>
</feature>
<gene>
    <name evidence="3" type="ORF">FSB_LOCUS61102</name>
</gene>
<organism evidence="3">
    <name type="scientific">Fagus sylvatica</name>
    <name type="common">Beechnut</name>
    <dbReference type="NCBI Taxonomy" id="28930"/>
    <lineage>
        <taxon>Eukaryota</taxon>
        <taxon>Viridiplantae</taxon>
        <taxon>Streptophyta</taxon>
        <taxon>Embryophyta</taxon>
        <taxon>Tracheophyta</taxon>
        <taxon>Spermatophyta</taxon>
        <taxon>Magnoliopsida</taxon>
        <taxon>eudicotyledons</taxon>
        <taxon>Gunneridae</taxon>
        <taxon>Pentapetalae</taxon>
        <taxon>rosids</taxon>
        <taxon>fabids</taxon>
        <taxon>Fagales</taxon>
        <taxon>Fagaceae</taxon>
        <taxon>Fagus</taxon>
    </lineage>
</organism>
<dbReference type="PANTHER" id="PTHR47030">
    <property type="entry name" value="LIPASE CLASS 3 FAMILY PROTEIN"/>
    <property type="match status" value="1"/>
</dbReference>
<evidence type="ECO:0000259" key="2">
    <source>
        <dbReference type="Pfam" id="PF13966"/>
    </source>
</evidence>
<reference evidence="3" key="1">
    <citation type="submission" date="2018-02" db="EMBL/GenBank/DDBJ databases">
        <authorList>
            <person name="Cohen D.B."/>
            <person name="Kent A.D."/>
        </authorList>
    </citation>
    <scope>NUCLEOTIDE SEQUENCE</scope>
</reference>
<dbReference type="Pfam" id="PF13966">
    <property type="entry name" value="zf-RVT"/>
    <property type="match status" value="1"/>
</dbReference>
<proteinExistence type="predicted"/>
<accession>A0A2N9J9L3</accession>
<evidence type="ECO:0000313" key="3">
    <source>
        <dbReference type="EMBL" id="SPD33220.1"/>
    </source>
</evidence>
<feature type="region of interest" description="Disordered" evidence="1">
    <location>
        <begin position="1312"/>
        <end position="1348"/>
    </location>
</feature>
<feature type="compositionally biased region" description="Basic and acidic residues" evidence="1">
    <location>
        <begin position="36"/>
        <end position="61"/>
    </location>
</feature>
<dbReference type="Gene3D" id="3.60.10.10">
    <property type="entry name" value="Endonuclease/exonuclease/phosphatase"/>
    <property type="match status" value="1"/>
</dbReference>
<protein>
    <recommendedName>
        <fullName evidence="2">Reverse transcriptase zinc-binding domain-containing protein</fullName>
    </recommendedName>
</protein>
<dbReference type="PANTHER" id="PTHR47030:SF2">
    <property type="entry name" value="LIPASE CLASS 3 FAMILY PROTEIN"/>
    <property type="match status" value="1"/>
</dbReference>
<sequence>MKFPAAQGHQKRRFDEEVKVVGNAEFRNGRSYPIRQSRDSRSNKSARDLKPSIPLRDLKGRRSDSRVVMATHEPRPTRFCDFKWKPRSKTLCIQLEHGSRRKVTWIGLETDMGLKAQQGAKKADGPEGSLVVKAQSVEGLGLEKIETQLLDKGGLVFHTKPMGLESFLKGSVSDSEGSGLDRSCEEVGMEPGVDEWMGEGVCLSQPVLDEPILVEACLSMVIHCPATSIKVGTPSCSEKLEIESSNLPLRGFGELEDEVDGSPLVCEPLCQLLPSGSSPLAVEDHEVGGEVELHQNSKMVDRHMCGFSKFVGFLIDEFEEECLALFQRIEERRNLQKSTTSYRKPSKFGTKGWVALDAVNTAGGVLLMWDKRMLEMRDSVCAIGDFNVVRFPSEHLGCTSFSSTMMEFSDWIDHQNLVDLPLVGGSFMWSSGATPLVMSRIDRTLVSSDWEEPFTEYIQKMLPRPISDHCPILVEAGGMLRSKSSFKFKNMWLKEEGFVERVQGWWSGYLFTGSPSFVLANKLKALKADLKLWNREVVGDIRFRKRKHMGEVLELDVKEGCGGLSLAEIQLREVLKVEVNRLAQLEECSCRKKSRVLWLKESDNNTKLFHKVANSNRRHNFLGGLEVDGVYYEEEAAMRDHVVQFYENMFCEDEEWRPHVDGLPFASIGENERVVLERRFEKEEIVQVLKDFQGDKAPGPDGFTMAFSHKCWRVVEKDVMDFFDEIYDHCQFERSLNASFITLIPKKNAFVGGRQMVDSVLIANECLDSRVRSVCPDIICKLDIEKAYDHVNWDSLFYVLSRMGFGSRWIRWIHMCISTVTYLRRVLTCFETVTGLRVNMSKSEMVPIWEVTNLSYLVDILSCRIGTLPMTYLGMPLGSSFKALGVWNPIVEKVERRLARWKKLYLFKGGRLTLLKSTLSSLPTYFMSLFKIPVSVAKRIEQLQRNFLWGGVGDDIKVPLALLGKWLWRFGVEESKFWRCVLAAKYGEIGRGWCTRLDEFPILFECSRDREAFIDSLYTCSSGGETRDWHLHFVRNFNDWEVDMVAAFFNHIHSKSPVHELDDVHKWRLKQNGTFDIRSFYHAIRGSVSIRFPWKAIWGVKVPRRVAFFVWTVAWGNILTCDNLHWRGFVMVGWCCLCRCNGETVAHLLLHCPVARELWSYVFRLFGVDWVISGSVLDHVAGWRNWFDKHCSEVWNLVLPCVMWSLWRERNQHTFDNVELSVDKLIESWTAQLDTSSPKYSRLFFKSNTHTAQGIVCNNEFSARLSVGSILRLRAAAITTLSQDNKTDTAMIFQLARRFLYVSKYQRSRTEVKDPASDFHSGANATEDLNHHGCGSQNQNDSLVSEGQDQGFSLWNEADKNDIVIEINDGEVTNPFSATVNTFDDPISQFMETVPRSENASAGDPPEMYLPGLIIHVVPHQRSLHNSLWKSCTMQEKAQSYKAYIANKENFKDIIVSASMFLDHLPWRCHYAMRKALEAQSA</sequence>
<feature type="domain" description="Reverse transcriptase zinc-binding" evidence="2">
    <location>
        <begin position="1075"/>
        <end position="1159"/>
    </location>
</feature>
<dbReference type="InterPro" id="IPR026960">
    <property type="entry name" value="RVT-Znf"/>
</dbReference>
<dbReference type="EMBL" id="OIVN01006443">
    <property type="protein sequence ID" value="SPD33220.1"/>
    <property type="molecule type" value="Genomic_DNA"/>
</dbReference>
<dbReference type="InterPro" id="IPR036691">
    <property type="entry name" value="Endo/exonu/phosph_ase_sf"/>
</dbReference>
<feature type="region of interest" description="Disordered" evidence="1">
    <location>
        <begin position="28"/>
        <end position="61"/>
    </location>
</feature>
<evidence type="ECO:0000256" key="1">
    <source>
        <dbReference type="SAM" id="MobiDB-lite"/>
    </source>
</evidence>
<dbReference type="SUPFAM" id="SSF56219">
    <property type="entry name" value="DNase I-like"/>
    <property type="match status" value="1"/>
</dbReference>
<name>A0A2N9J9L3_FAGSY</name>